<dbReference type="PANTHER" id="PTHR43053:SF3">
    <property type="entry name" value="ALPHA-GALACTOSIDASE C-RELATED"/>
    <property type="match status" value="1"/>
</dbReference>
<organism evidence="8 9">
    <name type="scientific">Turicibacter faecis</name>
    <dbReference type="NCBI Taxonomy" id="2963365"/>
    <lineage>
        <taxon>Bacteria</taxon>
        <taxon>Bacillati</taxon>
        <taxon>Bacillota</taxon>
        <taxon>Erysipelotrichia</taxon>
        <taxon>Erysipelotrichales</taxon>
        <taxon>Turicibacteraceae</taxon>
        <taxon>Turicibacter</taxon>
    </lineage>
</organism>
<dbReference type="InterPro" id="IPR013785">
    <property type="entry name" value="Aldolase_TIM"/>
</dbReference>
<dbReference type="EC" id="3.2.1.22" evidence="2 5"/>
<feature type="domain" description="Glycosyl hydrolase family 36 N-terminal" evidence="7">
    <location>
        <begin position="29"/>
        <end position="255"/>
    </location>
</feature>
<dbReference type="InterPro" id="IPR031704">
    <property type="entry name" value="Glyco_hydro_36_N"/>
</dbReference>
<evidence type="ECO:0000256" key="5">
    <source>
        <dbReference type="PIRNR" id="PIRNR005536"/>
    </source>
</evidence>
<evidence type="ECO:0000256" key="1">
    <source>
        <dbReference type="ARBA" id="ARBA00001255"/>
    </source>
</evidence>
<dbReference type="RefSeq" id="WP_338617845.1">
    <property type="nucleotide sequence ID" value="NZ_AP028127.1"/>
</dbReference>
<dbReference type="Pfam" id="PF16874">
    <property type="entry name" value="Glyco_hydro_36C"/>
    <property type="match status" value="1"/>
</dbReference>
<dbReference type="InterPro" id="IPR002252">
    <property type="entry name" value="Glyco_hydro_36"/>
</dbReference>
<dbReference type="InterPro" id="IPR017853">
    <property type="entry name" value="GH"/>
</dbReference>
<dbReference type="Gene3D" id="2.60.40.1180">
    <property type="entry name" value="Golgi alpha-mannosidase II"/>
    <property type="match status" value="1"/>
</dbReference>
<dbReference type="InterPro" id="IPR050985">
    <property type="entry name" value="Alpha-glycosidase_related"/>
</dbReference>
<dbReference type="PIRSF" id="PIRSF005536">
    <property type="entry name" value="Agal"/>
    <property type="match status" value="1"/>
</dbReference>
<protein>
    <recommendedName>
        <fullName evidence="2 5">Alpha-galactosidase</fullName>
        <ecNumber evidence="2 5">3.2.1.22</ecNumber>
    </recommendedName>
</protein>
<dbReference type="InterPro" id="IPR013780">
    <property type="entry name" value="Glyco_hydro_b"/>
</dbReference>
<gene>
    <name evidence="8" type="primary">galA_2</name>
    <name evidence="8" type="ORF">T23_04680</name>
</gene>
<dbReference type="CDD" id="cd14791">
    <property type="entry name" value="GH36"/>
    <property type="match status" value="1"/>
</dbReference>
<evidence type="ECO:0000313" key="9">
    <source>
        <dbReference type="Proteomes" id="UP001432099"/>
    </source>
</evidence>
<dbReference type="InterPro" id="IPR031705">
    <property type="entry name" value="Glyco_hydro_36_C"/>
</dbReference>
<dbReference type="Proteomes" id="UP001432099">
    <property type="component" value="Chromosome"/>
</dbReference>
<dbReference type="Pfam" id="PF02065">
    <property type="entry name" value="Melibiase"/>
    <property type="match status" value="1"/>
</dbReference>
<evidence type="ECO:0000259" key="7">
    <source>
        <dbReference type="Pfam" id="PF16875"/>
    </source>
</evidence>
<keyword evidence="9" id="KW-1185">Reference proteome</keyword>
<comment type="similarity">
    <text evidence="5">Belongs to the glycosyl hydrolase.</text>
</comment>
<sequence>MGFLIDAKRLVFGIETKKTTYAFAIDNLGLVRHLYWGEKIDSLDDFDVPPLSEISSNDPILDLTDEEYPVYGGMRYKENCLKVLFADGTRDIEYKYDGYTQTDEELVIHLKDAHYDFAFNLHYKVYEELDLIERFVSLENKMNESVTVEKIHSAQLHIPYQDLTLTSSHGHWLAEFQEFKQPLGQGKIVLENRRGISTHNHNPFFILDRQATETSGEVYYGILKLSGNFSTIIEPRPYGGTLVQMGINPHDCLLTLNAGETFVAPAMLFGYTTEGFEAMSHHMHDYAKQHVLREGVRPVLYNSWEATEFDVQCDEQIALARKAKEMGVELFVIDDGWFGQRHSDADGLGDWYVNEEKFPEGLTPLIDAVKGMDMMFGIWIEPEMVNPPTQLLKDHPDWIYHVENRVNDTSRNQMVLNVTLPEVQTFIFNMIDDLLSKYDIDYIKWDANRPISQTGLSREMWVRHIEAVYDIARRVKERYPHVLLEACASGGGRVDYGMLENGFDDFWTSDNTDAYDRLTIQNTYSYVYPIKAMRAWVTDANNRVTIPLRFKFHSAMMGTLGMGCNILKFTDEEMKLSAELIEEYKEIRDVVQNGDFYRLNHTSRNNYYCYEYANESEAALFVFLPQTQIARTGVRIKLRGLDETATYTFMLAGAEVRKTGAYLMNHGIDVKLSGDYASTIIKFKKSE</sequence>
<dbReference type="Pfam" id="PF16875">
    <property type="entry name" value="Glyco_hydro_36N"/>
    <property type="match status" value="1"/>
</dbReference>
<keyword evidence="4 5" id="KW-0326">Glycosidase</keyword>
<dbReference type="Gene3D" id="2.70.98.60">
    <property type="entry name" value="alpha-galactosidase from lactobacil brevis"/>
    <property type="match status" value="1"/>
</dbReference>
<evidence type="ECO:0000313" key="8">
    <source>
        <dbReference type="EMBL" id="BEH90366.1"/>
    </source>
</evidence>
<evidence type="ECO:0000256" key="4">
    <source>
        <dbReference type="ARBA" id="ARBA00023295"/>
    </source>
</evidence>
<feature type="domain" description="Glycosyl hydrolase family 36 C-terminal" evidence="6">
    <location>
        <begin position="613"/>
        <end position="682"/>
    </location>
</feature>
<dbReference type="EMBL" id="AP028127">
    <property type="protein sequence ID" value="BEH90366.1"/>
    <property type="molecule type" value="Genomic_DNA"/>
</dbReference>
<evidence type="ECO:0000256" key="3">
    <source>
        <dbReference type="ARBA" id="ARBA00022801"/>
    </source>
</evidence>
<dbReference type="Gene3D" id="3.20.20.70">
    <property type="entry name" value="Aldolase class I"/>
    <property type="match status" value="1"/>
</dbReference>
<dbReference type="SUPFAM" id="SSF51445">
    <property type="entry name" value="(Trans)glycosidases"/>
    <property type="match status" value="1"/>
</dbReference>
<comment type="catalytic activity">
    <reaction evidence="1 5">
        <text>Hydrolysis of terminal, non-reducing alpha-D-galactose residues in alpha-D-galactosides, including galactose oligosaccharides, galactomannans and galactolipids.</text>
        <dbReference type="EC" id="3.2.1.22"/>
    </reaction>
</comment>
<evidence type="ECO:0000256" key="2">
    <source>
        <dbReference type="ARBA" id="ARBA00012755"/>
    </source>
</evidence>
<proteinExistence type="inferred from homology"/>
<dbReference type="PRINTS" id="PR00743">
    <property type="entry name" value="GLHYDRLASE36"/>
</dbReference>
<dbReference type="InterPro" id="IPR038417">
    <property type="entry name" value="Alpga-gal_N_sf"/>
</dbReference>
<reference evidence="8" key="1">
    <citation type="journal article" date="2024" name="Int. J. Syst. Evol. Microbiol.">
        <title>Turicibacter faecis sp. nov., isolated from faeces of heart failure mouse model.</title>
        <authorList>
            <person name="Imamura Y."/>
            <person name="Motooka D."/>
            <person name="Nakajima Y."/>
            <person name="Ito S."/>
            <person name="Kitakaze M."/>
            <person name="Iida T."/>
            <person name="Nakamura S."/>
        </authorList>
    </citation>
    <scope>NUCLEOTIDE SEQUENCE</scope>
    <source>
        <strain evidence="8">TC023</strain>
    </source>
</reference>
<accession>A0ABN6Z9W2</accession>
<keyword evidence="3 5" id="KW-0378">Hydrolase</keyword>
<dbReference type="PANTHER" id="PTHR43053">
    <property type="entry name" value="GLYCOSIDASE FAMILY 31"/>
    <property type="match status" value="1"/>
</dbReference>
<name>A0ABN6Z9W2_9FIRM</name>
<evidence type="ECO:0000259" key="6">
    <source>
        <dbReference type="Pfam" id="PF16874"/>
    </source>
</evidence>